<dbReference type="Proteomes" id="UP000265520">
    <property type="component" value="Unassembled WGS sequence"/>
</dbReference>
<name>A0A392Q4A9_9FABA</name>
<sequence>AIGARRLEVKNLLIKWCSGTCVPRRACGAARQQSLVSTKHLLGVARRAGHMVRHAIESGSLRILLCQLRVAQDMWRGAPVENSKQMFITVICASRRTNGAARRNGILRKSMHFNWETVSLLHFP</sequence>
<comment type="caution">
    <text evidence="1">The sequence shown here is derived from an EMBL/GenBank/DDBJ whole genome shotgun (WGS) entry which is preliminary data.</text>
</comment>
<protein>
    <submittedName>
        <fullName evidence="1">Uncharacterized protein</fullName>
    </submittedName>
</protein>
<organism evidence="1 2">
    <name type="scientific">Trifolium medium</name>
    <dbReference type="NCBI Taxonomy" id="97028"/>
    <lineage>
        <taxon>Eukaryota</taxon>
        <taxon>Viridiplantae</taxon>
        <taxon>Streptophyta</taxon>
        <taxon>Embryophyta</taxon>
        <taxon>Tracheophyta</taxon>
        <taxon>Spermatophyta</taxon>
        <taxon>Magnoliopsida</taxon>
        <taxon>eudicotyledons</taxon>
        <taxon>Gunneridae</taxon>
        <taxon>Pentapetalae</taxon>
        <taxon>rosids</taxon>
        <taxon>fabids</taxon>
        <taxon>Fabales</taxon>
        <taxon>Fabaceae</taxon>
        <taxon>Papilionoideae</taxon>
        <taxon>50 kb inversion clade</taxon>
        <taxon>NPAAA clade</taxon>
        <taxon>Hologalegina</taxon>
        <taxon>IRL clade</taxon>
        <taxon>Trifolieae</taxon>
        <taxon>Trifolium</taxon>
    </lineage>
</organism>
<proteinExistence type="predicted"/>
<reference evidence="1 2" key="1">
    <citation type="journal article" date="2018" name="Front. Plant Sci.">
        <title>Red Clover (Trifolium pratense) and Zigzag Clover (T. medium) - A Picture of Genomic Similarities and Differences.</title>
        <authorList>
            <person name="Dluhosova J."/>
            <person name="Istvanek J."/>
            <person name="Nedelnik J."/>
            <person name="Repkova J."/>
        </authorList>
    </citation>
    <scope>NUCLEOTIDE SEQUENCE [LARGE SCALE GENOMIC DNA]</scope>
    <source>
        <strain evidence="2">cv. 10/8</strain>
        <tissue evidence="1">Leaf</tissue>
    </source>
</reference>
<accession>A0A392Q4A9</accession>
<feature type="non-terminal residue" evidence="1">
    <location>
        <position position="1"/>
    </location>
</feature>
<dbReference type="AlphaFoldDB" id="A0A392Q4A9"/>
<dbReference type="EMBL" id="LXQA010109851">
    <property type="protein sequence ID" value="MCI18376.1"/>
    <property type="molecule type" value="Genomic_DNA"/>
</dbReference>
<evidence type="ECO:0000313" key="1">
    <source>
        <dbReference type="EMBL" id="MCI18376.1"/>
    </source>
</evidence>
<keyword evidence="2" id="KW-1185">Reference proteome</keyword>
<evidence type="ECO:0000313" key="2">
    <source>
        <dbReference type="Proteomes" id="UP000265520"/>
    </source>
</evidence>